<dbReference type="KEGG" id="ima:PO878_21485"/>
<evidence type="ECO:0000313" key="1">
    <source>
        <dbReference type="EMBL" id="WCO67066.1"/>
    </source>
</evidence>
<dbReference type="Proteomes" id="UP001216390">
    <property type="component" value="Chromosome"/>
</dbReference>
<organism evidence="1 2">
    <name type="scientific">Iamia majanohamensis</name>
    <dbReference type="NCBI Taxonomy" id="467976"/>
    <lineage>
        <taxon>Bacteria</taxon>
        <taxon>Bacillati</taxon>
        <taxon>Actinomycetota</taxon>
        <taxon>Acidimicrobiia</taxon>
        <taxon>Acidimicrobiales</taxon>
        <taxon>Iamiaceae</taxon>
        <taxon>Iamia</taxon>
    </lineage>
</organism>
<reference evidence="1" key="1">
    <citation type="submission" date="2023-01" db="EMBL/GenBank/DDBJ databases">
        <title>The diversity of Class Acidimicrobiia in South China Sea sediment environments and the proposal of Iamia marina sp. nov., a novel species of the genus Iamia.</title>
        <authorList>
            <person name="He Y."/>
            <person name="Tian X."/>
        </authorList>
    </citation>
    <scope>NUCLEOTIDE SEQUENCE</scope>
    <source>
        <strain evidence="1">DSM 19957</strain>
    </source>
</reference>
<keyword evidence="2" id="KW-1185">Reference proteome</keyword>
<dbReference type="RefSeq" id="WP_272736588.1">
    <property type="nucleotide sequence ID" value="NZ_CP116942.1"/>
</dbReference>
<evidence type="ECO:0000313" key="2">
    <source>
        <dbReference type="Proteomes" id="UP001216390"/>
    </source>
</evidence>
<dbReference type="EMBL" id="CP116942">
    <property type="protein sequence ID" value="WCO67066.1"/>
    <property type="molecule type" value="Genomic_DNA"/>
</dbReference>
<dbReference type="AlphaFoldDB" id="A0AAE9Y7F7"/>
<dbReference type="CDD" id="cd04488">
    <property type="entry name" value="RecG_wedge_OBF"/>
    <property type="match status" value="1"/>
</dbReference>
<accession>A0AAE9Y7F7</accession>
<gene>
    <name evidence="1" type="ORF">PO878_21485</name>
</gene>
<proteinExistence type="predicted"/>
<name>A0AAE9Y7F7_9ACTN</name>
<protein>
    <submittedName>
        <fullName evidence="1">OB-fold nucleic acid binding domain-containing protein</fullName>
    </submittedName>
</protein>
<sequence>MLKGLRDRLTKSNEDLHAESLQARFEDPTCSTIAAAGPRGPVRLHGEVAALQVVPRAGAPSLEVTVDDGTGRAVAVFTGRRRIGGLDPGRAVLVEGVARRERGRLVLVNPAYTLRR</sequence>